<gene>
    <name evidence="1" type="ORF">pdul_cds_989</name>
</gene>
<dbReference type="KEGG" id="vg:16512400"/>
<protein>
    <recommendedName>
        <fullName evidence="3">Ankyrin repeat domain containing protein</fullName>
    </recommendedName>
</protein>
<evidence type="ECO:0000313" key="1">
    <source>
        <dbReference type="EMBL" id="AGO83248.1"/>
    </source>
</evidence>
<dbReference type="GeneID" id="16512400"/>
<dbReference type="Gene3D" id="1.25.40.20">
    <property type="entry name" value="Ankyrin repeat-containing domain"/>
    <property type="match status" value="1"/>
</dbReference>
<dbReference type="SUPFAM" id="SSF140860">
    <property type="entry name" value="Pseudo ankyrin repeat-like"/>
    <property type="match status" value="1"/>
</dbReference>
<dbReference type="RefSeq" id="YP_008319917.1">
    <property type="nucleotide sequence ID" value="NC_021858.1"/>
</dbReference>
<proteinExistence type="predicted"/>
<dbReference type="Proteomes" id="UP000201566">
    <property type="component" value="Segment"/>
</dbReference>
<dbReference type="InterPro" id="IPR036770">
    <property type="entry name" value="Ankyrin_rpt-contain_sf"/>
</dbReference>
<dbReference type="PANTHER" id="PTHR46586">
    <property type="entry name" value="ANKYRIN REPEAT-CONTAINING PROTEIN"/>
    <property type="match status" value="1"/>
</dbReference>
<dbReference type="PANTHER" id="PTHR46586:SF3">
    <property type="entry name" value="ANKYRIN REPEAT-CONTAINING PROTEIN"/>
    <property type="match status" value="1"/>
</dbReference>
<name>S4VS71_9VIRU</name>
<evidence type="ECO:0000313" key="2">
    <source>
        <dbReference type="Proteomes" id="UP000201566"/>
    </source>
</evidence>
<organism evidence="1 2">
    <name type="scientific">Pandoravirus dulcis</name>
    <dbReference type="NCBI Taxonomy" id="1349409"/>
    <lineage>
        <taxon>Viruses</taxon>
        <taxon>Pandoravirus</taxon>
    </lineage>
</organism>
<sequence>MEGDRTTTYPQWPDLPLEMRTAILSHVHEARDVGALFFARPGLFARPLIDEVTDRLGAAGVRRAIAAGAPLAAVLYVGERAGMDDHLWKHAARGLLCGAVCGGHLDIVRWLCLVGEVKDADRFCGVPPQDHARFLADVAGRGGSAALSESIVEDNPVAAAACDGAVVAWCQEDRRLDRARALWCYDIALHPMRTEVHMAAALAMAVDADRGDMVRCLLDHWPARSVANAPTRRLPKLFERAVRAGSVSVIEALHQLSRDDCQARCSCPVDAGKVAIQCGRIDVIRWLSAAGCRAAPPPTLCSIEMATKYGHASVVQWACARIRKPLRSTASPKVLIEAAEQGHVEALIEVHRLGAIASTRALAVAAARCGQVRVLKWIAGEEPRGQPLDGWAEPRLGHAAFASPAVVRWMLTRPDARRLLTVGVARYALRMGRRVVPLLLHNAGIAPLDQWNAVATVAACDSPSLPLIARLIDRGALVDVEAVKVGIASGQIDLLAALCLAAQFDTIQAAVDDMAGSGQFHKQAAQWLADRVPGLCLADAYADTKIPASADLRCRCARCRSG</sequence>
<dbReference type="InterPro" id="IPR052050">
    <property type="entry name" value="SecEffector_AnkRepeat"/>
</dbReference>
<evidence type="ECO:0008006" key="3">
    <source>
        <dbReference type="Google" id="ProtNLM"/>
    </source>
</evidence>
<dbReference type="EMBL" id="KC977570">
    <property type="protein sequence ID" value="AGO83248.1"/>
    <property type="molecule type" value="Genomic_DNA"/>
</dbReference>
<accession>S4VS71</accession>
<reference evidence="1 2" key="1">
    <citation type="journal article" date="2013" name="Science">
        <title>Pandoraviruses: amoeba viruses with genomes up to 2.5 Mb reaching that of parasitic eukaryotes.</title>
        <authorList>
            <person name="Philippe N."/>
            <person name="Legendre M."/>
            <person name="Doutre G."/>
            <person name="Coute Y."/>
            <person name="Poirot O."/>
            <person name="Lescot M."/>
            <person name="Arslan D."/>
            <person name="Seltzer V."/>
            <person name="Bertaux L."/>
            <person name="Bruley C."/>
            <person name="Garin J."/>
            <person name="Claverie J.M."/>
            <person name="Abergel C."/>
        </authorList>
    </citation>
    <scope>NUCLEOTIDE SEQUENCE [LARGE SCALE GENOMIC DNA]</scope>
    <source>
        <strain evidence="1">Melbourne</strain>
    </source>
</reference>